<gene>
    <name evidence="1" type="ORF">KOY48_03015</name>
</gene>
<dbReference type="KEGG" id="mnd:KOY48_03015"/>
<dbReference type="AlphaFoldDB" id="A0A8F1MAP5"/>
<organism evidence="1 2">
    <name type="scientific">Candidatus Minimicrobia naudis</name>
    <dbReference type="NCBI Taxonomy" id="2841263"/>
    <lineage>
        <taxon>Bacteria</taxon>
        <taxon>Candidatus Saccharimonadota</taxon>
        <taxon>Candidatus Saccharimonadota incertae sedis</taxon>
        <taxon>Candidatus Minimicrobia</taxon>
    </lineage>
</organism>
<reference evidence="1" key="1">
    <citation type="submission" date="2021-06" db="EMBL/GenBank/DDBJ databases">
        <title>An adapted protocol for Saccharibacteria cultivation: two new species join this phylum of Candidate Phyla Radiations.</title>
        <authorList>
            <person name="Ibrahim A."/>
            <person name="Maatouk M."/>
            <person name="Zgheib R."/>
            <person name="Haddad G."/>
            <person name="Bou Khalil J."/>
            <person name="Raoult D."/>
            <person name="Bittar F."/>
        </authorList>
    </citation>
    <scope>NUCLEOTIDE SEQUENCE</scope>
    <source>
        <strain evidence="1">IHU1</strain>
    </source>
</reference>
<dbReference type="Proteomes" id="UP000679129">
    <property type="component" value="Chromosome"/>
</dbReference>
<keyword evidence="2" id="KW-1185">Reference proteome</keyword>
<accession>A0A8F1MAP5</accession>
<evidence type="ECO:0000313" key="1">
    <source>
        <dbReference type="EMBL" id="QWQ31882.1"/>
    </source>
</evidence>
<evidence type="ECO:0000313" key="2">
    <source>
        <dbReference type="Proteomes" id="UP000679129"/>
    </source>
</evidence>
<dbReference type="EMBL" id="CP076460">
    <property type="protein sequence ID" value="QWQ31882.1"/>
    <property type="molecule type" value="Genomic_DNA"/>
</dbReference>
<protein>
    <submittedName>
        <fullName evidence="1">Uncharacterized protein</fullName>
    </submittedName>
</protein>
<sequence length="110" mass="12825">MICLRRFLLTIFRRLAWQLATDLSYVDESELDEVSREYAQILNDQLSEFSATKLYGISTVGFTGLRWFLTLRKIMNYSTEFMDISGRVLMGCVSLAILDKFYAAIEVFKR</sequence>
<name>A0A8F1MAP5_9BACT</name>
<proteinExistence type="predicted"/>